<feature type="region of interest" description="Disordered" evidence="1">
    <location>
        <begin position="103"/>
        <end position="123"/>
    </location>
</feature>
<name>A0A2J8UDE9_PONAB</name>
<proteinExistence type="predicted"/>
<dbReference type="AlphaFoldDB" id="A0A2J8UDE9"/>
<evidence type="ECO:0000256" key="1">
    <source>
        <dbReference type="SAM" id="MobiDB-lite"/>
    </source>
</evidence>
<protein>
    <submittedName>
        <fullName evidence="2">LMAN1L isoform 9</fullName>
    </submittedName>
</protein>
<dbReference type="EMBL" id="NDHI03003463">
    <property type="protein sequence ID" value="PNJ43274.1"/>
    <property type="molecule type" value="Genomic_DNA"/>
</dbReference>
<organism evidence="2">
    <name type="scientific">Pongo abelii</name>
    <name type="common">Sumatran orangutan</name>
    <name type="synonym">Pongo pygmaeus abelii</name>
    <dbReference type="NCBI Taxonomy" id="9601"/>
    <lineage>
        <taxon>Eukaryota</taxon>
        <taxon>Metazoa</taxon>
        <taxon>Chordata</taxon>
        <taxon>Craniata</taxon>
        <taxon>Vertebrata</taxon>
        <taxon>Euteleostomi</taxon>
        <taxon>Mammalia</taxon>
        <taxon>Eutheria</taxon>
        <taxon>Euarchontoglires</taxon>
        <taxon>Primates</taxon>
        <taxon>Haplorrhini</taxon>
        <taxon>Catarrhini</taxon>
        <taxon>Hominidae</taxon>
        <taxon>Pongo</taxon>
    </lineage>
</organism>
<sequence length="123" mass="13148">LQALWGLSEQLAQAERQWKKQLGPPGQAGPDGGWALDSSCQIPSTPGRGGHLSMSLNKDSAKVGALLHGQWTLLQALQEMRQELNKSLQECLSTGSLPLCPAPHTPRAPGILRRQPLPASMPA</sequence>
<feature type="region of interest" description="Disordered" evidence="1">
    <location>
        <begin position="17"/>
        <end position="55"/>
    </location>
</feature>
<accession>A0A2J8UDE9</accession>
<evidence type="ECO:0000313" key="2">
    <source>
        <dbReference type="EMBL" id="PNJ43274.1"/>
    </source>
</evidence>
<reference evidence="2" key="1">
    <citation type="submission" date="2017-12" db="EMBL/GenBank/DDBJ databases">
        <title>High-resolution comparative analysis of great ape genomes.</title>
        <authorList>
            <person name="Pollen A."/>
            <person name="Hastie A."/>
            <person name="Hormozdiari F."/>
            <person name="Dougherty M."/>
            <person name="Liu R."/>
            <person name="Chaisson M."/>
            <person name="Hoppe E."/>
            <person name="Hill C."/>
            <person name="Pang A."/>
            <person name="Hillier L."/>
            <person name="Baker C."/>
            <person name="Armstrong J."/>
            <person name="Shendure J."/>
            <person name="Paten B."/>
            <person name="Wilson R."/>
            <person name="Chao H."/>
            <person name="Schneider V."/>
            <person name="Ventura M."/>
            <person name="Kronenberg Z."/>
            <person name="Murali S."/>
            <person name="Gordon D."/>
            <person name="Cantsilieris S."/>
            <person name="Munson K."/>
            <person name="Nelson B."/>
            <person name="Raja A."/>
            <person name="Underwood J."/>
            <person name="Diekhans M."/>
            <person name="Fiddes I."/>
            <person name="Haussler D."/>
            <person name="Eichler E."/>
        </authorList>
    </citation>
    <scope>NUCLEOTIDE SEQUENCE [LARGE SCALE GENOMIC DNA]</scope>
    <source>
        <strain evidence="2">Susie</strain>
    </source>
</reference>
<gene>
    <name evidence="2" type="ORF">CR201_G0028816</name>
</gene>
<feature type="non-terminal residue" evidence="2">
    <location>
        <position position="1"/>
    </location>
</feature>
<comment type="caution">
    <text evidence="2">The sequence shown here is derived from an EMBL/GenBank/DDBJ whole genome shotgun (WGS) entry which is preliminary data.</text>
</comment>